<dbReference type="CDD" id="cd04276">
    <property type="entry name" value="ZnMc_MMP_like_2"/>
    <property type="match status" value="1"/>
</dbReference>
<accession>A0A7W9F0U7</accession>
<protein>
    <recommendedName>
        <fullName evidence="6">Peptidase</fullName>
    </recommendedName>
</protein>
<dbReference type="Gene3D" id="3.40.390.10">
    <property type="entry name" value="Collagenase (Catalytic Domain)"/>
    <property type="match status" value="1"/>
</dbReference>
<evidence type="ECO:0008006" key="6">
    <source>
        <dbReference type="Google" id="ProtNLM"/>
    </source>
</evidence>
<evidence type="ECO:0000313" key="4">
    <source>
        <dbReference type="EMBL" id="MBB5728641.1"/>
    </source>
</evidence>
<dbReference type="OrthoDB" id="9776599at2"/>
<proteinExistence type="predicted"/>
<feature type="domain" description="DUF5117" evidence="3">
    <location>
        <begin position="90"/>
        <end position="280"/>
    </location>
</feature>
<dbReference type="PANTHER" id="PTHR38478">
    <property type="entry name" value="PEPTIDASE M1A AND M12B"/>
    <property type="match status" value="1"/>
</dbReference>
<sequence length="806" mass="86101">MTTFARSWRHGTAALALAAAGVTATPAATQPTVVKSSPDGALLPTSVDQATGRILLTLPAPAADGTMGRFLYSATLKTGLGSAPIRLDHGMLSPTQLLAFRRLGRKIAVVFENPRYTAAGGPDIARGVRESFPTSLIELVDIVATTPAGGVTIDIAPLLTHDVLNIAGALNEQAKGFKLVDALSAADPASVRVFPDNIELEAVQTYASDSPGDEVDTIAPDGRQVSFTVHHSLVRLPAPGFVPRRFDIRSGAHATQVYDFGTPLGDDILLQHANHFRLEKLDPAAARSRVRKPIVFYIDNSAPEPIRTALAEGVAWWNQAFDAAGYIDAFQVRILPPGVDPQDVRYNIVNWTERQTRSWSYGGGVIDPRTGEIIKGNVVLEGLRLRQDIILFEALVGANQTGTNGPNDPIRVSLDRIRQLGAHEVGHAIGFVHNFAASTQDRTSVMDYPFARMTLKDGRIDLSDAYATGIGTWDKYTVDWLYGQPKPGVDVNADAARKAAAASNLRFLTDIDGRSSDLAVPNDNLWTEGADEAPDLTQMMAVRRVALANFGPGVLRAGEPLANLRRKFVPVWLLHRYEIAAVGKLIGGVDYSYAVAGGGSPEPTPAAADKQSAALDALLATLSERELAIPGPLALMLSSGVNGRADPQFDTEVFGNAGGAVFDPLVAADVAAQVTLETLLAPSRLTRVRLQHDRNPALLGLDDLLDRLTRAAIDDRRTAVGRRVAHRTIMTMARTARDPVTSIDVAAILDGRLTALADRFATAKGTDEDAAWSRSIAATLRDDDALMREIGKGGRAVPAIPPGMPI</sequence>
<evidence type="ECO:0000259" key="3">
    <source>
        <dbReference type="Pfam" id="PF17148"/>
    </source>
</evidence>
<organism evidence="4 5">
    <name type="scientific">Sphingomonas prati</name>
    <dbReference type="NCBI Taxonomy" id="1843237"/>
    <lineage>
        <taxon>Bacteria</taxon>
        <taxon>Pseudomonadati</taxon>
        <taxon>Pseudomonadota</taxon>
        <taxon>Alphaproteobacteria</taxon>
        <taxon>Sphingomonadales</taxon>
        <taxon>Sphingomonadaceae</taxon>
        <taxon>Sphingomonas</taxon>
    </lineage>
</organism>
<dbReference type="Pfam" id="PF16313">
    <property type="entry name" value="DUF4953"/>
    <property type="match status" value="1"/>
</dbReference>
<feature type="chain" id="PRO_5031028387" description="Peptidase" evidence="1">
    <location>
        <begin position="25"/>
        <end position="806"/>
    </location>
</feature>
<comment type="caution">
    <text evidence="4">The sequence shown here is derived from an EMBL/GenBank/DDBJ whole genome shotgun (WGS) entry which is preliminary data.</text>
</comment>
<dbReference type="EMBL" id="JACIJR010000002">
    <property type="protein sequence ID" value="MBB5728641.1"/>
    <property type="molecule type" value="Genomic_DNA"/>
</dbReference>
<dbReference type="InterPro" id="IPR032534">
    <property type="entry name" value="EcxA_zinc-bd"/>
</dbReference>
<dbReference type="RefSeq" id="WP_157177502.1">
    <property type="nucleotide sequence ID" value="NZ_BMJP01000001.1"/>
</dbReference>
<dbReference type="SUPFAM" id="SSF55486">
    <property type="entry name" value="Metalloproteases ('zincins'), catalytic domain"/>
    <property type="match status" value="1"/>
</dbReference>
<evidence type="ECO:0000313" key="5">
    <source>
        <dbReference type="Proteomes" id="UP000546701"/>
    </source>
</evidence>
<name>A0A7W9F0U7_9SPHN</name>
<gene>
    <name evidence="4" type="ORF">FHS99_001111</name>
</gene>
<dbReference type="InterPro" id="IPR024079">
    <property type="entry name" value="MetalloPept_cat_dom_sf"/>
</dbReference>
<dbReference type="PANTHER" id="PTHR38478:SF1">
    <property type="entry name" value="ZINC DEPENDENT METALLOPROTEASE DOMAIN LIPOPROTEIN"/>
    <property type="match status" value="1"/>
</dbReference>
<keyword evidence="5" id="KW-1185">Reference proteome</keyword>
<feature type="domain" description="EcxA zinc-binding" evidence="2">
    <location>
        <begin position="409"/>
        <end position="715"/>
    </location>
</feature>
<evidence type="ECO:0000259" key="2">
    <source>
        <dbReference type="Pfam" id="PF16313"/>
    </source>
</evidence>
<feature type="signal peptide" evidence="1">
    <location>
        <begin position="1"/>
        <end position="24"/>
    </location>
</feature>
<dbReference type="AlphaFoldDB" id="A0A7W9F0U7"/>
<keyword evidence="1" id="KW-0732">Signal</keyword>
<dbReference type="GO" id="GO:0008237">
    <property type="term" value="F:metallopeptidase activity"/>
    <property type="evidence" value="ECO:0007669"/>
    <property type="project" value="InterPro"/>
</dbReference>
<reference evidence="4 5" key="1">
    <citation type="submission" date="2020-08" db="EMBL/GenBank/DDBJ databases">
        <title>Genomic Encyclopedia of Type Strains, Phase IV (KMG-IV): sequencing the most valuable type-strain genomes for metagenomic binning, comparative biology and taxonomic classification.</title>
        <authorList>
            <person name="Goeker M."/>
        </authorList>
    </citation>
    <scope>NUCLEOTIDE SEQUENCE [LARGE SCALE GENOMIC DNA]</scope>
    <source>
        <strain evidence="4 5">DSM 103336</strain>
    </source>
</reference>
<dbReference type="Pfam" id="PF17148">
    <property type="entry name" value="DUF5117"/>
    <property type="match status" value="1"/>
</dbReference>
<dbReference type="InterPro" id="IPR034032">
    <property type="entry name" value="Zn_MMP-like_bac"/>
</dbReference>
<dbReference type="InterPro" id="IPR033413">
    <property type="entry name" value="DUF5117"/>
</dbReference>
<evidence type="ECO:0000256" key="1">
    <source>
        <dbReference type="SAM" id="SignalP"/>
    </source>
</evidence>
<dbReference type="Proteomes" id="UP000546701">
    <property type="component" value="Unassembled WGS sequence"/>
</dbReference>